<dbReference type="Pfam" id="PF23762">
    <property type="entry name" value="SHCBP_N"/>
    <property type="match status" value="1"/>
</dbReference>
<protein>
    <recommendedName>
        <fullName evidence="1">SHC SH2 domain-containing protein</fullName>
    </recommendedName>
</protein>
<dbReference type="AlphaFoldDB" id="A0AB34GR49"/>
<dbReference type="Proteomes" id="UP001159641">
    <property type="component" value="Unassembled WGS sequence"/>
</dbReference>
<proteinExistence type="predicted"/>
<sequence>MADGLLAGVGLGSEAMARDHERTGWAVEEELAPFGKGLFEDEDSYSDCSNYDKPGTSLQSFVPEGKTNFPEMFQTSHLLFYERFRAYQDYILADCKASEVKEFTAEFLEKVLEPSGWRAAWHTNVFKVLVEVTDVDFAALKAVVRLADPYLCESQVSTFTLECMKELLDLKEHQLPLQELWVVFDDSGVFDQTALAIEHIR</sequence>
<dbReference type="InterPro" id="IPR057508">
    <property type="entry name" value="SHCBP-like_N"/>
</dbReference>
<name>A0AB34GR49_ESCRO</name>
<comment type="caution">
    <text evidence="2">The sequence shown here is derived from an EMBL/GenBank/DDBJ whole genome shotgun (WGS) entry which is preliminary data.</text>
</comment>
<dbReference type="GO" id="GO:0008543">
    <property type="term" value="P:fibroblast growth factor receptor signaling pathway"/>
    <property type="evidence" value="ECO:0007669"/>
    <property type="project" value="TreeGrafter"/>
</dbReference>
<evidence type="ECO:0000313" key="2">
    <source>
        <dbReference type="EMBL" id="KAJ8782553.1"/>
    </source>
</evidence>
<reference evidence="2 3" key="1">
    <citation type="submission" date="2022-11" db="EMBL/GenBank/DDBJ databases">
        <title>Whole genome sequence of Eschrichtius robustus ER-17-0199.</title>
        <authorList>
            <person name="Bruniche-Olsen A."/>
            <person name="Black A.N."/>
            <person name="Fields C.J."/>
            <person name="Walden K."/>
            <person name="Dewoody J.A."/>
        </authorList>
    </citation>
    <scope>NUCLEOTIDE SEQUENCE [LARGE SCALE GENOMIC DNA]</scope>
    <source>
        <strain evidence="2">ER-17-0199</strain>
        <tissue evidence="2">Blubber</tissue>
    </source>
</reference>
<keyword evidence="3" id="KW-1185">Reference proteome</keyword>
<dbReference type="PANTHER" id="PTHR14695">
    <property type="entry name" value="SHC SH2-DOMAIN BINDING PROTEIN 1-RELATED"/>
    <property type="match status" value="1"/>
</dbReference>
<dbReference type="PANTHER" id="PTHR14695:SF8">
    <property type="entry name" value="SHC SH2 DOMAIN-BINDING PROTEIN 1"/>
    <property type="match status" value="1"/>
</dbReference>
<dbReference type="EMBL" id="JAIQCJ010002103">
    <property type="protein sequence ID" value="KAJ8782553.1"/>
    <property type="molecule type" value="Genomic_DNA"/>
</dbReference>
<accession>A0AB34GR49</accession>
<dbReference type="InterPro" id="IPR045140">
    <property type="entry name" value="SHCBP1-like"/>
</dbReference>
<organism evidence="2 3">
    <name type="scientific">Eschrichtius robustus</name>
    <name type="common">California gray whale</name>
    <name type="synonym">Eschrichtius gibbosus</name>
    <dbReference type="NCBI Taxonomy" id="9764"/>
    <lineage>
        <taxon>Eukaryota</taxon>
        <taxon>Metazoa</taxon>
        <taxon>Chordata</taxon>
        <taxon>Craniata</taxon>
        <taxon>Vertebrata</taxon>
        <taxon>Euteleostomi</taxon>
        <taxon>Mammalia</taxon>
        <taxon>Eutheria</taxon>
        <taxon>Laurasiatheria</taxon>
        <taxon>Artiodactyla</taxon>
        <taxon>Whippomorpha</taxon>
        <taxon>Cetacea</taxon>
        <taxon>Mysticeti</taxon>
        <taxon>Eschrichtiidae</taxon>
        <taxon>Eschrichtius</taxon>
    </lineage>
</organism>
<feature type="domain" description="SHC SH2" evidence="1">
    <location>
        <begin position="82"/>
        <end position="201"/>
    </location>
</feature>
<evidence type="ECO:0000259" key="1">
    <source>
        <dbReference type="Pfam" id="PF23762"/>
    </source>
</evidence>
<gene>
    <name evidence="2" type="ORF">J1605_000532</name>
</gene>
<evidence type="ECO:0000313" key="3">
    <source>
        <dbReference type="Proteomes" id="UP001159641"/>
    </source>
</evidence>